<gene>
    <name evidence="3" type="ORF">M0R45_018586</name>
</gene>
<dbReference type="Gene3D" id="1.25.40.10">
    <property type="entry name" value="Tetratricopeptide repeat domain"/>
    <property type="match status" value="2"/>
</dbReference>
<proteinExistence type="predicted"/>
<keyword evidence="4" id="KW-1185">Reference proteome</keyword>
<evidence type="ECO:0000313" key="3">
    <source>
        <dbReference type="EMBL" id="KAK9931307.1"/>
    </source>
</evidence>
<evidence type="ECO:0000313" key="4">
    <source>
        <dbReference type="Proteomes" id="UP001457282"/>
    </source>
</evidence>
<feature type="repeat" description="PPR" evidence="2">
    <location>
        <begin position="162"/>
        <end position="196"/>
    </location>
</feature>
<dbReference type="GO" id="GO:0009451">
    <property type="term" value="P:RNA modification"/>
    <property type="evidence" value="ECO:0007669"/>
    <property type="project" value="InterPro"/>
</dbReference>
<dbReference type="PANTHER" id="PTHR47926:SF533">
    <property type="entry name" value="DYW DOMAIN-CONTAINING PROTEIN"/>
    <property type="match status" value="1"/>
</dbReference>
<dbReference type="InterPro" id="IPR011990">
    <property type="entry name" value="TPR-like_helical_dom_sf"/>
</dbReference>
<dbReference type="InterPro" id="IPR002885">
    <property type="entry name" value="PPR_rpt"/>
</dbReference>
<evidence type="ECO:0000256" key="2">
    <source>
        <dbReference type="PROSITE-ProRule" id="PRU00708"/>
    </source>
</evidence>
<name>A0AAW1X6D9_RUBAR</name>
<dbReference type="EMBL" id="JBEDUW010000004">
    <property type="protein sequence ID" value="KAK9931307.1"/>
    <property type="molecule type" value="Genomic_DNA"/>
</dbReference>
<comment type="caution">
    <text evidence="3">The sequence shown here is derived from an EMBL/GenBank/DDBJ whole genome shotgun (WGS) entry which is preliminary data.</text>
</comment>
<dbReference type="InterPro" id="IPR046960">
    <property type="entry name" value="PPR_At4g14850-like_plant"/>
</dbReference>
<reference evidence="3 4" key="1">
    <citation type="journal article" date="2023" name="G3 (Bethesda)">
        <title>A chromosome-length genome assembly and annotation of blackberry (Rubus argutus, cv. 'Hillquist').</title>
        <authorList>
            <person name="Bruna T."/>
            <person name="Aryal R."/>
            <person name="Dudchenko O."/>
            <person name="Sargent D.J."/>
            <person name="Mead D."/>
            <person name="Buti M."/>
            <person name="Cavallini A."/>
            <person name="Hytonen T."/>
            <person name="Andres J."/>
            <person name="Pham M."/>
            <person name="Weisz D."/>
            <person name="Mascagni F."/>
            <person name="Usai G."/>
            <person name="Natali L."/>
            <person name="Bassil N."/>
            <person name="Fernandez G.E."/>
            <person name="Lomsadze A."/>
            <person name="Armour M."/>
            <person name="Olukolu B."/>
            <person name="Poorten T."/>
            <person name="Britton C."/>
            <person name="Davik J."/>
            <person name="Ashrafi H."/>
            <person name="Aiden E.L."/>
            <person name="Borodovsky M."/>
            <person name="Worthington M."/>
        </authorList>
    </citation>
    <scope>NUCLEOTIDE SEQUENCE [LARGE SCALE GENOMIC DNA]</scope>
    <source>
        <strain evidence="3">PI 553951</strain>
    </source>
</reference>
<keyword evidence="1" id="KW-0677">Repeat</keyword>
<evidence type="ECO:0000256" key="1">
    <source>
        <dbReference type="ARBA" id="ARBA00022737"/>
    </source>
</evidence>
<accession>A0AAW1X6D9</accession>
<dbReference type="Pfam" id="PF13041">
    <property type="entry name" value="PPR_2"/>
    <property type="match status" value="1"/>
</dbReference>
<feature type="repeat" description="PPR" evidence="2">
    <location>
        <begin position="92"/>
        <end position="126"/>
    </location>
</feature>
<protein>
    <recommendedName>
        <fullName evidence="5">Pentatricopeptide repeat-containing protein</fullName>
    </recommendedName>
</protein>
<evidence type="ECO:0008006" key="5">
    <source>
        <dbReference type="Google" id="ProtNLM"/>
    </source>
</evidence>
<dbReference type="GO" id="GO:0003723">
    <property type="term" value="F:RNA binding"/>
    <property type="evidence" value="ECO:0007669"/>
    <property type="project" value="InterPro"/>
</dbReference>
<dbReference type="PANTHER" id="PTHR47926">
    <property type="entry name" value="PENTATRICOPEPTIDE REPEAT-CONTAINING PROTEIN"/>
    <property type="match status" value="1"/>
</dbReference>
<organism evidence="3 4">
    <name type="scientific">Rubus argutus</name>
    <name type="common">Southern blackberry</name>
    <dbReference type="NCBI Taxonomy" id="59490"/>
    <lineage>
        <taxon>Eukaryota</taxon>
        <taxon>Viridiplantae</taxon>
        <taxon>Streptophyta</taxon>
        <taxon>Embryophyta</taxon>
        <taxon>Tracheophyta</taxon>
        <taxon>Spermatophyta</taxon>
        <taxon>Magnoliopsida</taxon>
        <taxon>eudicotyledons</taxon>
        <taxon>Gunneridae</taxon>
        <taxon>Pentapetalae</taxon>
        <taxon>rosids</taxon>
        <taxon>fabids</taxon>
        <taxon>Rosales</taxon>
        <taxon>Rosaceae</taxon>
        <taxon>Rosoideae</taxon>
        <taxon>Rosoideae incertae sedis</taxon>
        <taxon>Rubus</taxon>
    </lineage>
</organism>
<sequence length="280" mass="31211">MNLSSARKTFTLKTLRYYTCATALHQPPNLHHFVQLSIANRSLLLAQQAHARVLTHGLRQDPFTATKLISAYALFGDPSKSKLVFDSVEPKNAYLWNSMISGYVRNCVYNEAYELFIEMCYCNVLPDDYTFATMAKVSGEVGDLGAGKWVHGKSIRAGFVMDTVVANSLMSVYCKCGDFGEGRKVFDEMPERNVGSWNVLMAGYRSTTDHDFDKGLLETAKCMMMSGVKPDGFTVSSLLPLCGGDDSGKLDYGRELHCLYCEVWIGFEFGFGCSSWVLFD</sequence>
<dbReference type="PROSITE" id="PS51375">
    <property type="entry name" value="PPR"/>
    <property type="match status" value="2"/>
</dbReference>
<dbReference type="Proteomes" id="UP001457282">
    <property type="component" value="Unassembled WGS sequence"/>
</dbReference>
<dbReference type="Pfam" id="PF01535">
    <property type="entry name" value="PPR"/>
    <property type="match status" value="1"/>
</dbReference>
<dbReference type="AlphaFoldDB" id="A0AAW1X6D9"/>
<dbReference type="NCBIfam" id="TIGR00756">
    <property type="entry name" value="PPR"/>
    <property type="match status" value="2"/>
</dbReference>